<comment type="caution">
    <text evidence="2">The sequence shown here is derived from an EMBL/GenBank/DDBJ whole genome shotgun (WGS) entry which is preliminary data.</text>
</comment>
<evidence type="ECO:0000313" key="3">
    <source>
        <dbReference type="Proteomes" id="UP000327157"/>
    </source>
</evidence>
<dbReference type="AlphaFoldDB" id="A0A5N5GDT9"/>
<gene>
    <name evidence="2" type="ORF">D8674_012052</name>
</gene>
<dbReference type="EMBL" id="SMOL01000553">
    <property type="protein sequence ID" value="KAB2608884.1"/>
    <property type="molecule type" value="Genomic_DNA"/>
</dbReference>
<feature type="region of interest" description="Disordered" evidence="1">
    <location>
        <begin position="1"/>
        <end position="31"/>
    </location>
</feature>
<evidence type="ECO:0000256" key="1">
    <source>
        <dbReference type="SAM" id="MobiDB-lite"/>
    </source>
</evidence>
<name>A0A5N5GDT9_9ROSA</name>
<dbReference type="OrthoDB" id="611564at2759"/>
<dbReference type="Proteomes" id="UP000327157">
    <property type="component" value="Chromosome 14"/>
</dbReference>
<keyword evidence="3" id="KW-1185">Reference proteome</keyword>
<reference evidence="2 3" key="3">
    <citation type="submission" date="2019-11" db="EMBL/GenBank/DDBJ databases">
        <title>A de novo genome assembly of a pear dwarfing rootstock.</title>
        <authorList>
            <person name="Wang F."/>
            <person name="Wang J."/>
            <person name="Li S."/>
            <person name="Zhang Y."/>
            <person name="Fang M."/>
            <person name="Ma L."/>
            <person name="Zhao Y."/>
            <person name="Jiang S."/>
        </authorList>
    </citation>
    <scope>NUCLEOTIDE SEQUENCE [LARGE SCALE GENOMIC DNA]</scope>
    <source>
        <strain evidence="2">S2</strain>
        <tissue evidence="2">Leaf</tissue>
    </source>
</reference>
<organism evidence="2 3">
    <name type="scientific">Pyrus ussuriensis x Pyrus communis</name>
    <dbReference type="NCBI Taxonomy" id="2448454"/>
    <lineage>
        <taxon>Eukaryota</taxon>
        <taxon>Viridiplantae</taxon>
        <taxon>Streptophyta</taxon>
        <taxon>Embryophyta</taxon>
        <taxon>Tracheophyta</taxon>
        <taxon>Spermatophyta</taxon>
        <taxon>Magnoliopsida</taxon>
        <taxon>eudicotyledons</taxon>
        <taxon>Gunneridae</taxon>
        <taxon>Pentapetalae</taxon>
        <taxon>rosids</taxon>
        <taxon>fabids</taxon>
        <taxon>Rosales</taxon>
        <taxon>Rosaceae</taxon>
        <taxon>Amygdaloideae</taxon>
        <taxon>Maleae</taxon>
        <taxon>Pyrus</taxon>
    </lineage>
</organism>
<proteinExistence type="predicted"/>
<sequence>MEGFDRKPVCKQKPRRKNENQENENEGEENNYFRWNVDMEHWETKGDGGWKTIAYKSAATILSAQFDIHITVDNIRNRVKS</sequence>
<accession>A0A5N5GDT9</accession>
<reference evidence="3" key="2">
    <citation type="submission" date="2019-10" db="EMBL/GenBank/DDBJ databases">
        <title>A de novo genome assembly of a pear dwarfing rootstock.</title>
        <authorList>
            <person name="Wang F."/>
            <person name="Wang J."/>
            <person name="Li S."/>
            <person name="Zhang Y."/>
            <person name="Fang M."/>
            <person name="Ma L."/>
            <person name="Zhao Y."/>
            <person name="Jiang S."/>
        </authorList>
    </citation>
    <scope>NUCLEOTIDE SEQUENCE [LARGE SCALE GENOMIC DNA]</scope>
</reference>
<reference evidence="2 3" key="1">
    <citation type="submission" date="2019-09" db="EMBL/GenBank/DDBJ databases">
        <authorList>
            <person name="Ou C."/>
        </authorList>
    </citation>
    <scope>NUCLEOTIDE SEQUENCE [LARGE SCALE GENOMIC DNA]</scope>
    <source>
        <strain evidence="2">S2</strain>
        <tissue evidence="2">Leaf</tissue>
    </source>
</reference>
<evidence type="ECO:0000313" key="2">
    <source>
        <dbReference type="EMBL" id="KAB2608884.1"/>
    </source>
</evidence>
<protein>
    <submittedName>
        <fullName evidence="2">Uncharacterized protein</fullName>
    </submittedName>
</protein>